<dbReference type="PATRIC" id="fig|1229276.3.peg.1908"/>
<evidence type="ECO:0000313" key="3">
    <source>
        <dbReference type="Proteomes" id="UP000031802"/>
    </source>
</evidence>
<dbReference type="InterPro" id="IPR041662">
    <property type="entry name" value="SusD-like_2"/>
</dbReference>
<dbReference type="EMBL" id="JJMU01000026">
    <property type="protein sequence ID" value="KGE14425.1"/>
    <property type="molecule type" value="Genomic_DNA"/>
</dbReference>
<dbReference type="Gene3D" id="1.25.40.390">
    <property type="match status" value="1"/>
</dbReference>
<feature type="signal peptide" evidence="1">
    <location>
        <begin position="1"/>
        <end position="20"/>
    </location>
</feature>
<dbReference type="RefSeq" id="WP_037497926.1">
    <property type="nucleotide sequence ID" value="NZ_JJMU01000026.1"/>
</dbReference>
<evidence type="ECO:0000313" key="2">
    <source>
        <dbReference type="EMBL" id="KGE14425.1"/>
    </source>
</evidence>
<dbReference type="OrthoDB" id="9766256at2"/>
<evidence type="ECO:0008006" key="4">
    <source>
        <dbReference type="Google" id="ProtNLM"/>
    </source>
</evidence>
<accession>A0A0B8T8Y3</accession>
<name>A0A0B8T8Y3_9SPHI</name>
<evidence type="ECO:0000256" key="1">
    <source>
        <dbReference type="SAM" id="SignalP"/>
    </source>
</evidence>
<reference evidence="2 3" key="2">
    <citation type="journal article" date="2015" name="PLoS ONE">
        <title>Whole-Genome Optical Mapping and Finished Genome Sequence of Sphingobacterium deserti sp. nov., a New Species Isolated from the Western Desert of China.</title>
        <authorList>
            <person name="Teng C."/>
            <person name="Zhou Z."/>
            <person name="Molnar I."/>
            <person name="Li X."/>
            <person name="Tang R."/>
            <person name="Chen M."/>
            <person name="Wang L."/>
            <person name="Su S."/>
            <person name="Zhang W."/>
            <person name="Lin M."/>
        </authorList>
    </citation>
    <scope>NUCLEOTIDE SEQUENCE [LARGE SCALE GENOMIC DNA]</scope>
    <source>
        <strain evidence="3">ACCC05744</strain>
    </source>
</reference>
<dbReference type="Pfam" id="PF12771">
    <property type="entry name" value="SusD-like_2"/>
    <property type="match status" value="1"/>
</dbReference>
<protein>
    <recommendedName>
        <fullName evidence="4">Lipoprotein</fullName>
    </recommendedName>
</protein>
<dbReference type="STRING" id="1229276.DI53_1852"/>
<keyword evidence="3" id="KW-1185">Reference proteome</keyword>
<organism evidence="2 3">
    <name type="scientific">Sphingobacterium deserti</name>
    <dbReference type="NCBI Taxonomy" id="1229276"/>
    <lineage>
        <taxon>Bacteria</taxon>
        <taxon>Pseudomonadati</taxon>
        <taxon>Bacteroidota</taxon>
        <taxon>Sphingobacteriia</taxon>
        <taxon>Sphingobacteriales</taxon>
        <taxon>Sphingobacteriaceae</taxon>
        <taxon>Sphingobacterium</taxon>
    </lineage>
</organism>
<dbReference type="InterPro" id="IPR011990">
    <property type="entry name" value="TPR-like_helical_dom_sf"/>
</dbReference>
<feature type="chain" id="PRO_5002138775" description="Lipoprotein" evidence="1">
    <location>
        <begin position="21"/>
        <end position="546"/>
    </location>
</feature>
<proteinExistence type="predicted"/>
<dbReference type="PROSITE" id="PS51257">
    <property type="entry name" value="PROKAR_LIPOPROTEIN"/>
    <property type="match status" value="1"/>
</dbReference>
<dbReference type="AlphaFoldDB" id="A0A0B8T8Y3"/>
<gene>
    <name evidence="2" type="ORF">DI53_1852</name>
</gene>
<reference evidence="3" key="1">
    <citation type="submission" date="2014-04" db="EMBL/GenBank/DDBJ databases">
        <title>Whole-Genome optical mapping and complete genome sequence of Sphingobacterium deserti sp. nov., a new spaces isolated from desert in the west of China.</title>
        <authorList>
            <person name="Teng C."/>
            <person name="Zhou Z."/>
            <person name="Li X."/>
            <person name="Chen M."/>
            <person name="Lin M."/>
            <person name="Wang L."/>
            <person name="Su S."/>
            <person name="Zhang C."/>
            <person name="Zhang W."/>
        </authorList>
    </citation>
    <scope>NUCLEOTIDE SEQUENCE [LARGE SCALE GENOMIC DNA]</scope>
    <source>
        <strain evidence="3">ACCC05744</strain>
    </source>
</reference>
<sequence>MRKILYIVAASATLMLGACNKWLDINDNPNSANSSVPLPEQRLPPILAQFADGYESAGTRAVHVTHQLANVYSATARNYLLTRWYSDAAAANWPWQAWYVNTAVNIQPMIDKAEELGAYHYIGVGKIMKAWGFGYLADFYGLLPYQEFDNPDIITPAFDDAEYIYGQIIPLLDEAIVDLQKNQEPAAPALALGDTYNAGKVENWIKLAYGLKARFLSHLNKKSIYNEDAILAALANAPQTVEESTIFQYVDQTETTASTVQSALQYVNTSASTRVSKLYIDYILNRYTGAPTGSQNMQDPRFTLLVPHSQEPDGSMRPSIGVDFSSDVVLNGPRAYSYSAATNSFINGDTAYVQLREAVANNGRILSTGTWYNHKDSKGLLLTAAEMKFIEAEIRLRKGESGLALAAYKGGIRVHMQIMEIAPAAIENFLNSTSVVQIASALTLSHVMIQKYIALSYSPEQWVDMRRLDYCLDASGNYNEATGVYKGYQRPRHVYADSYPSATSWPRRFAMASYEVNFNSGQLRLAAPTYDLPTYISEPIWWDIAN</sequence>
<keyword evidence="1" id="KW-0732">Signal</keyword>
<dbReference type="eggNOG" id="COG0521">
    <property type="taxonomic scope" value="Bacteria"/>
</dbReference>
<dbReference type="SUPFAM" id="SSF48452">
    <property type="entry name" value="TPR-like"/>
    <property type="match status" value="1"/>
</dbReference>
<comment type="caution">
    <text evidence="2">The sequence shown here is derived from an EMBL/GenBank/DDBJ whole genome shotgun (WGS) entry which is preliminary data.</text>
</comment>
<dbReference type="Proteomes" id="UP000031802">
    <property type="component" value="Unassembled WGS sequence"/>
</dbReference>